<dbReference type="GO" id="GO:0007095">
    <property type="term" value="P:mitotic G2 DNA damage checkpoint signaling"/>
    <property type="evidence" value="ECO:0007669"/>
    <property type="project" value="TreeGrafter"/>
</dbReference>
<feature type="region of interest" description="Disordered" evidence="2">
    <location>
        <begin position="948"/>
        <end position="983"/>
    </location>
</feature>
<dbReference type="PANTHER" id="PTHR13561">
    <property type="entry name" value="DNA REPLICATION REGULATOR DPB11-RELATED"/>
    <property type="match status" value="1"/>
</dbReference>
<protein>
    <recommendedName>
        <fullName evidence="3">BRCT domain-containing protein</fullName>
    </recommendedName>
</protein>
<dbReference type="GO" id="GO:0006270">
    <property type="term" value="P:DNA replication initiation"/>
    <property type="evidence" value="ECO:0007669"/>
    <property type="project" value="TreeGrafter"/>
</dbReference>
<feature type="compositionally biased region" description="Polar residues" evidence="2">
    <location>
        <begin position="899"/>
        <end position="913"/>
    </location>
</feature>
<organism evidence="4 5">
    <name type="scientific">Cimex lectularius</name>
    <name type="common">Bed bug</name>
    <name type="synonym">Acanthia lectularia</name>
    <dbReference type="NCBI Taxonomy" id="79782"/>
    <lineage>
        <taxon>Eukaryota</taxon>
        <taxon>Metazoa</taxon>
        <taxon>Ecdysozoa</taxon>
        <taxon>Arthropoda</taxon>
        <taxon>Hexapoda</taxon>
        <taxon>Insecta</taxon>
        <taxon>Pterygota</taxon>
        <taxon>Neoptera</taxon>
        <taxon>Paraneoptera</taxon>
        <taxon>Hemiptera</taxon>
        <taxon>Heteroptera</taxon>
        <taxon>Panheteroptera</taxon>
        <taxon>Cimicomorpha</taxon>
        <taxon>Cimicidae</taxon>
        <taxon>Cimex</taxon>
    </lineage>
</organism>
<evidence type="ECO:0000313" key="5">
    <source>
        <dbReference type="Proteomes" id="UP000494040"/>
    </source>
</evidence>
<evidence type="ECO:0000256" key="2">
    <source>
        <dbReference type="SAM" id="MobiDB-lite"/>
    </source>
</evidence>
<dbReference type="InterPro" id="IPR049936">
    <property type="entry name" value="TopBP1_BRCT_8"/>
</dbReference>
<feature type="domain" description="BRCT" evidence="3">
    <location>
        <begin position="1004"/>
        <end position="1086"/>
    </location>
</feature>
<dbReference type="SMART" id="SM00292">
    <property type="entry name" value="BRCT"/>
    <property type="match status" value="8"/>
</dbReference>
<dbReference type="GeneID" id="106664396"/>
<evidence type="ECO:0000313" key="4">
    <source>
        <dbReference type="EnsemblMetazoa" id="XP_024085984.1"/>
    </source>
</evidence>
<feature type="domain" description="BRCT" evidence="3">
    <location>
        <begin position="94"/>
        <end position="177"/>
    </location>
</feature>
<keyword evidence="5" id="KW-1185">Reference proteome</keyword>
<dbReference type="PROSITE" id="PS50172">
    <property type="entry name" value="BRCT"/>
    <property type="match status" value="6"/>
</dbReference>
<sequence>MSILSGRVIYFVQGSHSGEREMGKAFAACKDKKLKPKMIFKEDLVELTHDKNSIFVIDDFKGETFQYLKLKDCLIVGPRCMYSCVKNGIPIPENDSPVFNLAMVGVVATASKLSRTQKEELASLIGYMGGIYTDRFTTDITHLITDGGKSPKYECFVFAFVQNAINIGLPVMSSSWVKTVWERSLVMKVSALDPGFLNLRLSPFKGLYISFSNLPHLTKRRLQNIIESHGGTYMSTLEQKKTSVLIVGEPEGRKFQHAQLWGIPCLRPSWIHESVEKGAAVKMIDHIVQSQVKCSTPVSNQSNFVNSVDISTIHKTQESNFISETDISFASTCSLRKPGKRQTETDDYKKLLNNIDLSLVSNAGLFLDGCKIFLSGFTAEEMDRLKRIINLGGATFFTQLTERLTHVIVGNAELLDKKSLIEFKLMGQTVSLKWLVASIEEGCPSRIESYAIFRQYRQSSPMSSPRGKEILQFDTTPCHNKRNLNKTTDFIKTPCQQGNKLEMRAQEELEYFKKQTGVEIECKSGTVEHTSLSIESIEVGPIFEGIAFKVIGFDNPSQIIKAIENLSGEVFSDKFQGKVDFTVVPLISFSDPDSLQTVTSLWLEDCYEQGTVVQVEYFHRPVSVTINMKPLEDCVFCTTGFLGKERSFLCYLAEALGAKIQDSFSCKDHLEKGVLRSTHLLCKSETGSKFNAAVKWGIPIVSKDWLLKLLESCFFDNKENEIIENATTPVMKENENYSKVSRESMKDLYFKQKNVDNLSFGSVGKSPFHISTPDTPYGQVFLNESQPPTPSTRKRWMKWIDDLPDLYHNSPEMKQFRKSCSSTPLNIVMKQLWVKFGGATIEGIDPETGDLLPDGPYKQWICKNDSTGQVSQNYEDNCLTNMMTFEDVSKVSTEKLNDKNSFTSEVQEKSTTSDQDEYSFNEKTEVPKCSITTSWRYVKRVSCESDDGPAWDFGKPKSHSLTSNNGSVPHKKKRKADQVEQKQEDIVVQEEQNMENATTKTDRVFVISNIPLDTHKKLVNIIENLGGEISKKKFFDPASTHIIVDKPVRSEKLLCAIASGKWVLHMSYLMQCYQSRMFLPEEEFELGNEISKNKLPHLDPGSIENKLAMAAYRWRIMKTHLSMPSAFRKFKAVFCTSQSKTGQYKRLLEAGGGTILNECDILSATHVFWDKHVKLPVKKAILDSKKILILRPIYLGDCLMKVPEPNPQKYTVC</sequence>
<dbReference type="OMA" id="TICSSAM"/>
<dbReference type="GO" id="GO:0033314">
    <property type="term" value="P:mitotic DNA replication checkpoint signaling"/>
    <property type="evidence" value="ECO:0007669"/>
    <property type="project" value="TreeGrafter"/>
</dbReference>
<dbReference type="Pfam" id="PF00533">
    <property type="entry name" value="BRCT"/>
    <property type="match status" value="4"/>
</dbReference>
<keyword evidence="1" id="KW-0677">Repeat</keyword>
<dbReference type="Pfam" id="PF21298">
    <property type="entry name" value="TopBP1_BRCT0"/>
    <property type="match status" value="1"/>
</dbReference>
<dbReference type="EnsemblMetazoa" id="XM_024230216.1">
    <property type="protein sequence ID" value="XP_024085984.1"/>
    <property type="gene ID" value="LOC106664396"/>
</dbReference>
<dbReference type="CDD" id="cd17738">
    <property type="entry name" value="BRCT_TopBP1_rpt7"/>
    <property type="match status" value="1"/>
</dbReference>
<reference evidence="4" key="1">
    <citation type="submission" date="2022-01" db="UniProtKB">
        <authorList>
            <consortium name="EnsemblMetazoa"/>
        </authorList>
    </citation>
    <scope>IDENTIFICATION</scope>
</reference>
<feature type="domain" description="BRCT" evidence="3">
    <location>
        <begin position="362"/>
        <end position="452"/>
    </location>
</feature>
<dbReference type="SUPFAM" id="SSF52113">
    <property type="entry name" value="BRCT domain"/>
    <property type="match status" value="7"/>
</dbReference>
<dbReference type="InterPro" id="IPR001357">
    <property type="entry name" value="BRCT_dom"/>
</dbReference>
<proteinExistence type="predicted"/>
<feature type="domain" description="BRCT" evidence="3">
    <location>
        <begin position="199"/>
        <end position="288"/>
    </location>
</feature>
<feature type="region of interest" description="Disordered" evidence="2">
    <location>
        <begin position="894"/>
        <end position="920"/>
    </location>
</feature>
<dbReference type="Gene3D" id="3.40.50.10190">
    <property type="entry name" value="BRCT domain"/>
    <property type="match status" value="8"/>
</dbReference>
<dbReference type="RefSeq" id="XP_024085984.1">
    <property type="nucleotide sequence ID" value="XM_024230216.1"/>
</dbReference>
<dbReference type="CDD" id="cd17728">
    <property type="entry name" value="BRCT_TopBP1_rpt8"/>
    <property type="match status" value="1"/>
</dbReference>
<dbReference type="CDD" id="cd17731">
    <property type="entry name" value="BRCT_TopBP1_rpt2_like"/>
    <property type="match status" value="1"/>
</dbReference>
<evidence type="ECO:0000256" key="1">
    <source>
        <dbReference type="ARBA" id="ARBA00022737"/>
    </source>
</evidence>
<dbReference type="InterPro" id="IPR036420">
    <property type="entry name" value="BRCT_dom_sf"/>
</dbReference>
<dbReference type="PANTHER" id="PTHR13561:SF20">
    <property type="entry name" value="DNA TOPOISOMERASE 2-BINDING PROTEIN 1"/>
    <property type="match status" value="1"/>
</dbReference>
<accession>A0A8I6TMZ7</accession>
<dbReference type="CDD" id="cd00027">
    <property type="entry name" value="BRCT"/>
    <property type="match status" value="1"/>
</dbReference>
<feature type="domain" description="BRCT" evidence="3">
    <location>
        <begin position="626"/>
        <end position="712"/>
    </location>
</feature>
<dbReference type="Pfam" id="PF12738">
    <property type="entry name" value="PTCB-BRCT"/>
    <property type="match status" value="1"/>
</dbReference>
<dbReference type="FunFam" id="3.40.50.10190:FF:000018">
    <property type="entry name" value="DNA topoisomerase 2-binding protein 1"/>
    <property type="match status" value="1"/>
</dbReference>
<dbReference type="CDD" id="cd17718">
    <property type="entry name" value="BRCT_TopBP1_rpt3"/>
    <property type="match status" value="1"/>
</dbReference>
<dbReference type="InterPro" id="IPR059215">
    <property type="entry name" value="BRCT2_TopBP1-like"/>
</dbReference>
<dbReference type="AlphaFoldDB" id="A0A8I6TMZ7"/>
<dbReference type="InterPro" id="IPR049542">
    <property type="entry name" value="TopBP1-like_BRCT0"/>
</dbReference>
<name>A0A8I6TMZ7_CIMLE</name>
<evidence type="ECO:0000259" key="3">
    <source>
        <dbReference type="PROSITE" id="PS50172"/>
    </source>
</evidence>
<feature type="domain" description="BRCT" evidence="3">
    <location>
        <begin position="538"/>
        <end position="620"/>
    </location>
</feature>
<dbReference type="OrthoDB" id="251770at2759"/>
<dbReference type="Proteomes" id="UP000494040">
    <property type="component" value="Unassembled WGS sequence"/>
</dbReference>